<evidence type="ECO:0000313" key="2">
    <source>
        <dbReference type="EMBL" id="MEX0428280.1"/>
    </source>
</evidence>
<reference evidence="2 3" key="1">
    <citation type="submission" date="2024-07" db="EMBL/GenBank/DDBJ databases">
        <authorList>
            <person name="Lee S."/>
            <person name="Kang M."/>
        </authorList>
    </citation>
    <scope>NUCLEOTIDE SEQUENCE [LARGE SCALE GENOMIC DNA]</scope>
    <source>
        <strain evidence="2 3">DS6</strain>
    </source>
</reference>
<proteinExistence type="predicted"/>
<evidence type="ECO:0008006" key="4">
    <source>
        <dbReference type="Google" id="ProtNLM"/>
    </source>
</evidence>
<dbReference type="RefSeq" id="WP_367994248.1">
    <property type="nucleotide sequence ID" value="NZ_JBFPJR010000018.1"/>
</dbReference>
<gene>
    <name evidence="2" type="ORF">AB3X52_11680</name>
</gene>
<accession>A0ABV3T0F8</accession>
<evidence type="ECO:0000313" key="3">
    <source>
        <dbReference type="Proteomes" id="UP001556631"/>
    </source>
</evidence>
<feature type="compositionally biased region" description="Basic and acidic residues" evidence="1">
    <location>
        <begin position="40"/>
        <end position="57"/>
    </location>
</feature>
<feature type="region of interest" description="Disordered" evidence="1">
    <location>
        <begin position="40"/>
        <end position="64"/>
    </location>
</feature>
<keyword evidence="3" id="KW-1185">Reference proteome</keyword>
<comment type="caution">
    <text evidence="2">The sequence shown here is derived from an EMBL/GenBank/DDBJ whole genome shotgun (WGS) entry which is preliminary data.</text>
</comment>
<dbReference type="Proteomes" id="UP001556631">
    <property type="component" value="Unassembled WGS sequence"/>
</dbReference>
<organism evidence="2 3">
    <name type="scientific">Nocardioides eburneus</name>
    <dbReference type="NCBI Taxonomy" id="3231482"/>
    <lineage>
        <taxon>Bacteria</taxon>
        <taxon>Bacillati</taxon>
        <taxon>Actinomycetota</taxon>
        <taxon>Actinomycetes</taxon>
        <taxon>Propionibacteriales</taxon>
        <taxon>Nocardioidaceae</taxon>
        <taxon>Nocardioides</taxon>
    </lineage>
</organism>
<name>A0ABV3T0F8_9ACTN</name>
<dbReference type="EMBL" id="JBFPJR010000018">
    <property type="protein sequence ID" value="MEX0428280.1"/>
    <property type="molecule type" value="Genomic_DNA"/>
</dbReference>
<sequence>MTQGSADLGPEVRALLGPLEDAIAAARRVRADNADFLDRTRHRGLRPEERDLMERAAESPGAPESLRRLARRVAAGDLDWADVFSGRAGEDGTAFREAALHTARQHWATAEVARVEPPREALDLDVDPETTSAAIDADLGNALLRGLQR</sequence>
<evidence type="ECO:0000256" key="1">
    <source>
        <dbReference type="SAM" id="MobiDB-lite"/>
    </source>
</evidence>
<protein>
    <recommendedName>
        <fullName evidence="4">DUF222 domain-containing protein</fullName>
    </recommendedName>
</protein>